<reference evidence="1 2" key="1">
    <citation type="submission" date="2019-03" db="EMBL/GenBank/DDBJ databases">
        <title>This is whole genome sequence of Paenibacillus sp MS74 strain.</title>
        <authorList>
            <person name="Trinh H.N."/>
        </authorList>
    </citation>
    <scope>NUCLEOTIDE SEQUENCE [LARGE SCALE GENOMIC DNA]</scope>
    <source>
        <strain evidence="1 2">MS74</strain>
    </source>
</reference>
<evidence type="ECO:0000313" key="2">
    <source>
        <dbReference type="Proteomes" id="UP000295636"/>
    </source>
</evidence>
<dbReference type="GO" id="GO:0016787">
    <property type="term" value="F:hydrolase activity"/>
    <property type="evidence" value="ECO:0007669"/>
    <property type="project" value="UniProtKB-KW"/>
</dbReference>
<dbReference type="AlphaFoldDB" id="A0A4R5KT22"/>
<gene>
    <name evidence="1" type="ORF">E1757_09715</name>
</gene>
<dbReference type="Proteomes" id="UP000295636">
    <property type="component" value="Unassembled WGS sequence"/>
</dbReference>
<name>A0A4R5KT22_9BACL</name>
<sequence length="261" mass="28206">MGVSTITSKAFTIELAGGGVINGEVKTVEDGVRKPVLLLSHGFRGFKDWGFWPYASASFARQHYYVVTFDFSRIYIKNGDFDEAAKLEAFTVSNELSDLDALLRHIREQALPLAELSDPSRIALLGHSRAGSSSIIFASEHPEVGAIVALNASAHLTPQGEGRQEAVIAADLERTPERYAIPHKLAAYRGDALIIQGDVDAERLLAGNQALRAAAPDQTFVTIPGGDHTFGISHPFLDATPALSQALEAASSFLAKWRNHQ</sequence>
<dbReference type="EMBL" id="SMRT01000003">
    <property type="protein sequence ID" value="TDF98786.1"/>
    <property type="molecule type" value="Genomic_DNA"/>
</dbReference>
<evidence type="ECO:0000313" key="1">
    <source>
        <dbReference type="EMBL" id="TDF98786.1"/>
    </source>
</evidence>
<dbReference type="RefSeq" id="WP_133227175.1">
    <property type="nucleotide sequence ID" value="NZ_SMRT01000003.1"/>
</dbReference>
<dbReference type="OrthoDB" id="9808543at2"/>
<comment type="caution">
    <text evidence="1">The sequence shown here is derived from an EMBL/GenBank/DDBJ whole genome shotgun (WGS) entry which is preliminary data.</text>
</comment>
<dbReference type="PANTHER" id="PTHR22946">
    <property type="entry name" value="DIENELACTONE HYDROLASE DOMAIN-CONTAINING PROTEIN-RELATED"/>
    <property type="match status" value="1"/>
</dbReference>
<accession>A0A4R5KT22</accession>
<dbReference type="InterPro" id="IPR029058">
    <property type="entry name" value="AB_hydrolase_fold"/>
</dbReference>
<keyword evidence="2" id="KW-1185">Reference proteome</keyword>
<dbReference type="InterPro" id="IPR050261">
    <property type="entry name" value="FrsA_esterase"/>
</dbReference>
<organism evidence="1 2">
    <name type="scientific">Paenibacillus piri</name>
    <dbReference type="NCBI Taxonomy" id="2547395"/>
    <lineage>
        <taxon>Bacteria</taxon>
        <taxon>Bacillati</taxon>
        <taxon>Bacillota</taxon>
        <taxon>Bacilli</taxon>
        <taxon>Bacillales</taxon>
        <taxon>Paenibacillaceae</taxon>
        <taxon>Paenibacillus</taxon>
    </lineage>
</organism>
<proteinExistence type="predicted"/>
<dbReference type="Gene3D" id="3.40.50.1820">
    <property type="entry name" value="alpha/beta hydrolase"/>
    <property type="match status" value="1"/>
</dbReference>
<dbReference type="SUPFAM" id="SSF53474">
    <property type="entry name" value="alpha/beta-Hydrolases"/>
    <property type="match status" value="1"/>
</dbReference>
<keyword evidence="1" id="KW-0378">Hydrolase</keyword>
<protein>
    <submittedName>
        <fullName evidence="1">Alpha/beta hydrolase</fullName>
    </submittedName>
</protein>